<keyword evidence="2" id="KW-1185">Reference proteome</keyword>
<sequence length="24" mass="2659">MTVCGTQLMDVLKDGPKLDTVTRH</sequence>
<reference evidence="2" key="1">
    <citation type="submission" date="2016-01" db="EMBL/GenBank/DDBJ databases">
        <authorList>
            <person name="Regsiter A."/>
            <person name="william w."/>
        </authorList>
    </citation>
    <scope>NUCLEOTIDE SEQUENCE [LARGE SCALE GENOMIC DNA]</scope>
    <source>
        <strain evidence="2">CFBP 6623</strain>
    </source>
</reference>
<gene>
    <name evidence="1" type="ORF">AGR3A_Lc160115</name>
</gene>
<dbReference type="AlphaFoldDB" id="A0A1S7RYX6"/>
<accession>A0A1S7RYX6</accession>
<dbReference type="Proteomes" id="UP000191988">
    <property type="component" value="Unassembled WGS sequence"/>
</dbReference>
<organism evidence="1 2">
    <name type="scientific">Agrobacterium tomkonis CFBP 6623</name>
    <dbReference type="NCBI Taxonomy" id="1183432"/>
    <lineage>
        <taxon>Bacteria</taxon>
        <taxon>Pseudomonadati</taxon>
        <taxon>Pseudomonadota</taxon>
        <taxon>Alphaproteobacteria</taxon>
        <taxon>Hyphomicrobiales</taxon>
        <taxon>Rhizobiaceae</taxon>
        <taxon>Rhizobium/Agrobacterium group</taxon>
        <taxon>Agrobacterium</taxon>
        <taxon>Agrobacterium tumefaciens complex</taxon>
    </lineage>
</organism>
<name>A0A1S7RYX6_9HYPH</name>
<protein>
    <submittedName>
        <fullName evidence="1">Uncharacterized protein</fullName>
    </submittedName>
</protein>
<proteinExistence type="predicted"/>
<evidence type="ECO:0000313" key="2">
    <source>
        <dbReference type="Proteomes" id="UP000191988"/>
    </source>
</evidence>
<dbReference type="EMBL" id="FBWK01000052">
    <property type="protein sequence ID" value="CUX59846.1"/>
    <property type="molecule type" value="Genomic_DNA"/>
</dbReference>
<evidence type="ECO:0000313" key="1">
    <source>
        <dbReference type="EMBL" id="CUX59846.1"/>
    </source>
</evidence>